<comment type="caution">
    <text evidence="3">The sequence shown here is derived from an EMBL/GenBank/DDBJ whole genome shotgun (WGS) entry which is preliminary data.</text>
</comment>
<evidence type="ECO:0000256" key="1">
    <source>
        <dbReference type="SAM" id="Coils"/>
    </source>
</evidence>
<dbReference type="OrthoDB" id="10618829at2759"/>
<feature type="non-terminal residue" evidence="3">
    <location>
        <position position="453"/>
    </location>
</feature>
<feature type="coiled-coil region" evidence="1">
    <location>
        <begin position="81"/>
        <end position="129"/>
    </location>
</feature>
<dbReference type="AlphaFoldDB" id="A0A9W8MB80"/>
<protein>
    <submittedName>
        <fullName evidence="3">Uncharacterized protein</fullName>
    </submittedName>
</protein>
<name>A0A9W8MB80_9AGAR</name>
<feature type="compositionally biased region" description="Pro residues" evidence="2">
    <location>
        <begin position="8"/>
        <end position="18"/>
    </location>
</feature>
<proteinExistence type="predicted"/>
<gene>
    <name evidence="3" type="ORF">H1R20_g11455</name>
</gene>
<feature type="compositionally biased region" description="Basic and acidic residues" evidence="2">
    <location>
        <begin position="271"/>
        <end position="285"/>
    </location>
</feature>
<evidence type="ECO:0000313" key="4">
    <source>
        <dbReference type="Proteomes" id="UP001140091"/>
    </source>
</evidence>
<dbReference type="Proteomes" id="UP001140091">
    <property type="component" value="Unassembled WGS sequence"/>
</dbReference>
<organism evidence="3 4">
    <name type="scientific">Candolleomyces eurysporus</name>
    <dbReference type="NCBI Taxonomy" id="2828524"/>
    <lineage>
        <taxon>Eukaryota</taxon>
        <taxon>Fungi</taxon>
        <taxon>Dikarya</taxon>
        <taxon>Basidiomycota</taxon>
        <taxon>Agaricomycotina</taxon>
        <taxon>Agaricomycetes</taxon>
        <taxon>Agaricomycetidae</taxon>
        <taxon>Agaricales</taxon>
        <taxon>Agaricineae</taxon>
        <taxon>Psathyrellaceae</taxon>
        <taxon>Candolleomyces</taxon>
    </lineage>
</organism>
<feature type="compositionally biased region" description="Basic and acidic residues" evidence="2">
    <location>
        <begin position="247"/>
        <end position="260"/>
    </location>
</feature>
<feature type="compositionally biased region" description="Basic and acidic residues" evidence="2">
    <location>
        <begin position="378"/>
        <end position="397"/>
    </location>
</feature>
<feature type="compositionally biased region" description="Pro residues" evidence="2">
    <location>
        <begin position="303"/>
        <end position="316"/>
    </location>
</feature>
<reference evidence="3" key="1">
    <citation type="submission" date="2022-06" db="EMBL/GenBank/DDBJ databases">
        <title>Genome Sequence of Candolleomyces eurysporus.</title>
        <authorList>
            <person name="Buettner E."/>
        </authorList>
    </citation>
    <scope>NUCLEOTIDE SEQUENCE</scope>
    <source>
        <strain evidence="3">VTCC 930004</strain>
    </source>
</reference>
<feature type="compositionally biased region" description="Basic and acidic residues" evidence="2">
    <location>
        <begin position="415"/>
        <end position="427"/>
    </location>
</feature>
<evidence type="ECO:0000313" key="3">
    <source>
        <dbReference type="EMBL" id="KAJ2925640.1"/>
    </source>
</evidence>
<keyword evidence="4" id="KW-1185">Reference proteome</keyword>
<feature type="region of interest" description="Disordered" evidence="2">
    <location>
        <begin position="246"/>
        <end position="433"/>
    </location>
</feature>
<evidence type="ECO:0000256" key="2">
    <source>
        <dbReference type="SAM" id="MobiDB-lite"/>
    </source>
</evidence>
<dbReference type="EMBL" id="JANBPK010001140">
    <property type="protein sequence ID" value="KAJ2925640.1"/>
    <property type="molecule type" value="Genomic_DNA"/>
</dbReference>
<accession>A0A9W8MB80</accession>
<sequence>MSSSVVPTSPPTTTPPTDPYSESRRGPADGSIRYALSEIECREARRRVANIKSVQDLIWYEKKYAGSLSTNPSNHDDNRFYSQALREYKLTADRLKEANETLDRLLPILDSIEKEVEKAEDLAWHLAEDKTNRSRFLTSHLPEIRSAITQQALRYRQQDELYLLEENRKQGLSPIIRHPFDHPNPAVRAFSDKERENRVFASCGRCKLIGHFDSDHIDVVCPHCNTFAPGHLAIFCGKKPAPTPISKGKETWRGDSEEWSRPQQNTWGTWNEKDIPKETWEEYKKKTYPPEPSPDPILLTPAPKKPSPSPDPPMPQYRPGSAPLTIKKPFYASNPRPPSPPTASSTQAAYLKKTEERRAAKGRKPWAKIQEEQVVLDKGGRKALNAERNKKTMEMKGRGRGRGGGSIRGRPANYRVHDVPMKTKDAGENSDDDWMYGEYDPGWNSDAEHNLRT</sequence>
<feature type="region of interest" description="Disordered" evidence="2">
    <location>
        <begin position="1"/>
        <end position="29"/>
    </location>
</feature>
<keyword evidence="1" id="KW-0175">Coiled coil</keyword>